<protein>
    <recommendedName>
        <fullName evidence="1">F-box domain-containing protein</fullName>
    </recommendedName>
</protein>
<dbReference type="PANTHER" id="PTHR46586">
    <property type="entry name" value="ANKYRIN REPEAT-CONTAINING PROTEIN"/>
    <property type="match status" value="1"/>
</dbReference>
<dbReference type="SUPFAM" id="SSF81383">
    <property type="entry name" value="F-box domain"/>
    <property type="match status" value="1"/>
</dbReference>
<dbReference type="AlphaFoldDB" id="A0A5B8MXX1"/>
<reference evidence="2 3" key="1">
    <citation type="submission" date="2018-07" db="EMBL/GenBank/DDBJ databases">
        <title>The complete nuclear genome of the prasinophyte Chloropicon primus (CCMP1205).</title>
        <authorList>
            <person name="Pombert J.-F."/>
            <person name="Otis C."/>
            <person name="Turmel M."/>
            <person name="Lemieux C."/>
        </authorList>
    </citation>
    <scope>NUCLEOTIDE SEQUENCE [LARGE SCALE GENOMIC DNA]</scope>
    <source>
        <strain evidence="2 3">CCMP1205</strain>
    </source>
</reference>
<evidence type="ECO:0000259" key="1">
    <source>
        <dbReference type="Pfam" id="PF00646"/>
    </source>
</evidence>
<dbReference type="EMBL" id="CP031046">
    <property type="protein sequence ID" value="QDZ24350.1"/>
    <property type="molecule type" value="Genomic_DNA"/>
</dbReference>
<dbReference type="InterPro" id="IPR052050">
    <property type="entry name" value="SecEffector_AnkRepeat"/>
</dbReference>
<organism evidence="2 3">
    <name type="scientific">Chloropicon primus</name>
    <dbReference type="NCBI Taxonomy" id="1764295"/>
    <lineage>
        <taxon>Eukaryota</taxon>
        <taxon>Viridiplantae</taxon>
        <taxon>Chlorophyta</taxon>
        <taxon>Chloropicophyceae</taxon>
        <taxon>Chloropicales</taxon>
        <taxon>Chloropicaceae</taxon>
        <taxon>Chloropicon</taxon>
    </lineage>
</organism>
<feature type="domain" description="F-box" evidence="1">
    <location>
        <begin position="22"/>
        <end position="55"/>
    </location>
</feature>
<name>A0A5B8MXX1_9CHLO</name>
<dbReference type="InterPro" id="IPR036047">
    <property type="entry name" value="F-box-like_dom_sf"/>
</dbReference>
<dbReference type="OrthoDB" id="194358at2759"/>
<sequence length="246" mass="27424">MLLNLQQAALERVEAATTGFGRLPDEVWFVVAKHLDEYDRIAFGLTCKTFLETVTAASPKEKKKALTLRTNLAQKTLLKQMPRFSMGWFQWVFQSFERKKGGSIKVMKWLRSQGIPLGTWNWDYGVVAAAGAAAGGHIDVLKWLQSQDPPCPWDEKTCSAAAEGGHLDVLQWARSQDPPCDWDERTCSNAAAGGHLDVLQWARSQDPPCPWDSRTCSEAALGGHLDVLQWARSQDPPCPLDELKCE</sequence>
<gene>
    <name evidence="2" type="ORF">A3770_13p68680</name>
</gene>
<evidence type="ECO:0000313" key="2">
    <source>
        <dbReference type="EMBL" id="QDZ24350.1"/>
    </source>
</evidence>
<dbReference type="PANTHER" id="PTHR46586:SF3">
    <property type="entry name" value="ANKYRIN REPEAT-CONTAINING PROTEIN"/>
    <property type="match status" value="1"/>
</dbReference>
<accession>A0A5B8MXX1</accession>
<dbReference type="InterPro" id="IPR036770">
    <property type="entry name" value="Ankyrin_rpt-contain_sf"/>
</dbReference>
<keyword evidence="3" id="KW-1185">Reference proteome</keyword>
<dbReference type="Proteomes" id="UP000316726">
    <property type="component" value="Chromosome 13"/>
</dbReference>
<dbReference type="CDD" id="cd09917">
    <property type="entry name" value="F-box_SF"/>
    <property type="match status" value="1"/>
</dbReference>
<evidence type="ECO:0000313" key="3">
    <source>
        <dbReference type="Proteomes" id="UP000316726"/>
    </source>
</evidence>
<dbReference type="Gene3D" id="1.25.40.20">
    <property type="entry name" value="Ankyrin repeat-containing domain"/>
    <property type="match status" value="1"/>
</dbReference>
<dbReference type="SUPFAM" id="SSF48403">
    <property type="entry name" value="Ankyrin repeat"/>
    <property type="match status" value="1"/>
</dbReference>
<dbReference type="Pfam" id="PF00646">
    <property type="entry name" value="F-box"/>
    <property type="match status" value="1"/>
</dbReference>
<dbReference type="InterPro" id="IPR001810">
    <property type="entry name" value="F-box_dom"/>
</dbReference>
<proteinExistence type="predicted"/>